<comment type="caution">
    <text evidence="2">The sequence shown here is derived from an EMBL/GenBank/DDBJ whole genome shotgun (WGS) entry which is preliminary data.</text>
</comment>
<dbReference type="AlphaFoldDB" id="A0A832R9M2"/>
<protein>
    <submittedName>
        <fullName evidence="2">Uncharacterized protein</fullName>
    </submittedName>
</protein>
<dbReference type="EMBL" id="DUTP01000001">
    <property type="protein sequence ID" value="HHX99092.1"/>
    <property type="molecule type" value="Genomic_DNA"/>
</dbReference>
<proteinExistence type="predicted"/>
<organism evidence="2 3">
    <name type="scientific">Candidatus Dojkabacteria bacterium</name>
    <dbReference type="NCBI Taxonomy" id="2099670"/>
    <lineage>
        <taxon>Bacteria</taxon>
        <taxon>Candidatus Dojkabacteria</taxon>
    </lineage>
</organism>
<evidence type="ECO:0000256" key="1">
    <source>
        <dbReference type="SAM" id="Phobius"/>
    </source>
</evidence>
<dbReference type="Proteomes" id="UP000576550">
    <property type="component" value="Unassembled WGS sequence"/>
</dbReference>
<name>A0A832R9M2_9BACT</name>
<feature type="transmembrane region" description="Helical" evidence="1">
    <location>
        <begin position="12"/>
        <end position="35"/>
    </location>
</feature>
<evidence type="ECO:0000313" key="3">
    <source>
        <dbReference type="Proteomes" id="UP000576550"/>
    </source>
</evidence>
<accession>A0A832R9M2</accession>
<gene>
    <name evidence="2" type="ORF">GX533_00170</name>
</gene>
<evidence type="ECO:0000313" key="2">
    <source>
        <dbReference type="EMBL" id="HHX99092.1"/>
    </source>
</evidence>
<keyword evidence="1" id="KW-1133">Transmembrane helix</keyword>
<sequence length="204" mass="22970">MEEKNKKYNALGFVEALISIIIVGVSSVVLMRIAASALIEAVQNDKIDRITQFAVEGGNIVKELYEKQKELGFSGEGSLAYFPSPDSLKDISKCYVIVKSNDTQSQESQMFEFAKSVEFNTCTDPFVNGSVQNRGHCTMHYDKDVTNKQYPFFRLACMERISGIREKYISVKIVVGELNYDGKITKSGNVKDYVYQTIIPLEDE</sequence>
<keyword evidence="1" id="KW-0812">Transmembrane</keyword>
<keyword evidence="1" id="KW-0472">Membrane</keyword>
<reference evidence="2 3" key="1">
    <citation type="journal article" date="2020" name="Biotechnol. Biofuels">
        <title>New insights from the biogas microbiome by comprehensive genome-resolved metagenomics of nearly 1600 species originating from multiple anaerobic digesters.</title>
        <authorList>
            <person name="Campanaro S."/>
            <person name="Treu L."/>
            <person name="Rodriguez-R L.M."/>
            <person name="Kovalovszki A."/>
            <person name="Ziels R.M."/>
            <person name="Maus I."/>
            <person name="Zhu X."/>
            <person name="Kougias P.G."/>
            <person name="Basile A."/>
            <person name="Luo G."/>
            <person name="Schluter A."/>
            <person name="Konstantinidis K.T."/>
            <person name="Angelidaki I."/>
        </authorList>
    </citation>
    <scope>NUCLEOTIDE SEQUENCE [LARGE SCALE GENOMIC DNA]</scope>
    <source>
        <strain evidence="2">AS05jafATM_89</strain>
    </source>
</reference>